<evidence type="ECO:0000256" key="3">
    <source>
        <dbReference type="ARBA" id="ARBA00022431"/>
    </source>
</evidence>
<comment type="function">
    <text evidence="6">Self-assembles to form an icosahedral capsid.</text>
</comment>
<evidence type="ECO:0000256" key="7">
    <source>
        <dbReference type="SAM" id="MobiDB-lite"/>
    </source>
</evidence>
<organism evidence="8">
    <name type="scientific">Betatorquevirus homini1</name>
    <dbReference type="NCBI Taxonomy" id="3048395"/>
    <lineage>
        <taxon>Viruses</taxon>
        <taxon>Monodnaviria</taxon>
        <taxon>Shotokuvirae</taxon>
        <taxon>Commensaviricota</taxon>
        <taxon>Cardeaviricetes</taxon>
        <taxon>Sanitavirales</taxon>
        <taxon>Anelloviridae</taxon>
        <taxon>Betatorquevirus</taxon>
    </lineage>
</organism>
<proteinExistence type="inferred from homology"/>
<dbReference type="Pfam" id="PF02956">
    <property type="entry name" value="TT_ORF1"/>
    <property type="match status" value="1"/>
</dbReference>
<comment type="similarity">
    <text evidence="2 6">Belongs to the anelloviridae capsid protein family.</text>
</comment>
<protein>
    <recommendedName>
        <fullName evidence="6">Capsid protein</fullName>
    </recommendedName>
</protein>
<evidence type="ECO:0000256" key="6">
    <source>
        <dbReference type="RuleBase" id="RU361230"/>
    </source>
</evidence>
<dbReference type="EMBL" id="PP857113">
    <property type="protein sequence ID" value="XBU06660.1"/>
    <property type="molecule type" value="Genomic_DNA"/>
</dbReference>
<dbReference type="GO" id="GO:0039615">
    <property type="term" value="C:T=1 icosahedral viral capsid"/>
    <property type="evidence" value="ECO:0007669"/>
    <property type="project" value="UniProtKB-UniRule"/>
</dbReference>
<evidence type="ECO:0000256" key="2">
    <source>
        <dbReference type="ARBA" id="ARBA00006131"/>
    </source>
</evidence>
<keyword evidence="4 6" id="KW-0167">Capsid protein</keyword>
<evidence type="ECO:0000256" key="4">
    <source>
        <dbReference type="ARBA" id="ARBA00022561"/>
    </source>
</evidence>
<keyword evidence="3 6" id="KW-1140">T=1 icosahedral capsid protein</keyword>
<accession>A0AAU7ST98</accession>
<reference evidence="8" key="1">
    <citation type="submission" date="2024-05" db="EMBL/GenBank/DDBJ databases">
        <authorList>
            <person name="Laubscher F."/>
            <person name="Chudzinski V."/>
            <person name="Cordey S."/>
            <person name="Hosszu-Fellous K."/>
            <person name="Kaiser L."/>
        </authorList>
    </citation>
    <scope>NUCLEOTIDE SEQUENCE</scope>
    <source>
        <strain evidence="8">908D4-5</strain>
    </source>
</reference>
<evidence type="ECO:0000313" key="8">
    <source>
        <dbReference type="EMBL" id="XBU06660.1"/>
    </source>
</evidence>
<evidence type="ECO:0000256" key="5">
    <source>
        <dbReference type="ARBA" id="ARBA00022844"/>
    </source>
</evidence>
<comment type="subcellular location">
    <subcellularLocation>
        <location evidence="1 6">Virion</location>
    </subcellularLocation>
</comment>
<keyword evidence="5 6" id="KW-0946">Virion</keyword>
<dbReference type="InterPro" id="IPR004219">
    <property type="entry name" value="TTvirus_Unk"/>
</dbReference>
<evidence type="ECO:0000256" key="1">
    <source>
        <dbReference type="ARBA" id="ARBA00004328"/>
    </source>
</evidence>
<name>A0AAU7ST98_9VIRU</name>
<feature type="region of interest" description="Disordered" evidence="7">
    <location>
        <begin position="610"/>
        <end position="629"/>
    </location>
</feature>
<sequence>MPPFNFYRRRWYPNRGWRRKRYFRRRRFGPLIRRRFRRRRWVRRRRFAKKFKRKLPNIKLKQWQPQTIKKCHIKGNLCLFACGRGRINHNFILTQESYVPTSEPGGGSWSILQFTTRVLYDEFKAGRNWWTTTNTGLPLTRYIRCKLKFYRNPETDYIVTISRTGPFEVSLDSYLSTQPTRHLMNHRAIIIPKLGRGPSKRTYIKRYISPPSLLQNKWYFSQDLYNIPLMMLTVSACELDQMFAPEDQISTNITLVSLNTNAIQMANWEKQPYMTKSSGTLDIYLWSYQNGHNTEDLKWKNIYFLGQCRTYAEGTQLTNYEDIKNIKNLPQKWGNPFTHWYNHPDTIIYYGAIPTQITEPSNANILPLSSLFVECRYNPFKDKGTGNKVYLAPTDTGNGSLLSLPQDLRLIIENLPLWIIFWGWGDWLLKSRPVAHIQEEYQIVVQSPYIFPKLPCYVFTDKYFTNPPDGSHYITQLTETDKAHWHIKYEMQMEQLELIAKTGPAAPKLNHTKQIEAHLNYDFYFKWGGNPAPMETITDPAEQDKFPTPYNKLQGLEIESPGKPKQHFLYTFDEKRNQISLKTAKRLRSDFTTPQFFTDFGAKDIPFHEKAEEENSSEEEEVQTSQQRQEQLILHLKRKRHEYRQRIQQLLKTKKLFPQ</sequence>